<dbReference type="Pfam" id="PF26153">
    <property type="entry name" value="LEA-2L_5"/>
    <property type="match status" value="1"/>
</dbReference>
<evidence type="ECO:0000259" key="3">
    <source>
        <dbReference type="Pfam" id="PF22786"/>
    </source>
</evidence>
<dbReference type="EMBL" id="CAJPDS010000026">
    <property type="protein sequence ID" value="CAF9920679.1"/>
    <property type="molecule type" value="Genomic_DNA"/>
</dbReference>
<feature type="compositionally biased region" description="Polar residues" evidence="1">
    <location>
        <begin position="23"/>
        <end position="32"/>
    </location>
</feature>
<proteinExistence type="predicted"/>
<keyword evidence="2" id="KW-0812">Transmembrane</keyword>
<evidence type="ECO:0000256" key="1">
    <source>
        <dbReference type="SAM" id="MobiDB-lite"/>
    </source>
</evidence>
<evidence type="ECO:0000313" key="7">
    <source>
        <dbReference type="Proteomes" id="UP000664521"/>
    </source>
</evidence>
<dbReference type="InterPro" id="IPR059065">
    <property type="entry name" value="Ig_Tag1-like_4th"/>
</dbReference>
<keyword evidence="2" id="KW-1133">Transmembrane helix</keyword>
<comment type="caution">
    <text evidence="6">The sequence shown here is derived from an EMBL/GenBank/DDBJ whole genome shotgun (WGS) entry which is preliminary data.</text>
</comment>
<feature type="region of interest" description="Disordered" evidence="1">
    <location>
        <begin position="1"/>
        <end position="82"/>
    </location>
</feature>
<protein>
    <recommendedName>
        <fullName evidence="8">Pre-rRNA processing protein</fullName>
    </recommendedName>
</protein>
<feature type="domain" description="Tag1-like fourth Ig-like" evidence="4">
    <location>
        <begin position="613"/>
        <end position="725"/>
    </location>
</feature>
<dbReference type="InterPro" id="IPR046368">
    <property type="entry name" value="Tag1"/>
</dbReference>
<dbReference type="Pfam" id="PF26174">
    <property type="entry name" value="LEA-2_1"/>
    <property type="match status" value="1"/>
</dbReference>
<evidence type="ECO:0008006" key="8">
    <source>
        <dbReference type="Google" id="ProtNLM"/>
    </source>
</evidence>
<dbReference type="Proteomes" id="UP000664521">
    <property type="component" value="Unassembled WGS sequence"/>
</dbReference>
<evidence type="ECO:0000256" key="2">
    <source>
        <dbReference type="SAM" id="Phobius"/>
    </source>
</evidence>
<keyword evidence="2" id="KW-0472">Membrane</keyword>
<dbReference type="OrthoDB" id="5596576at2759"/>
<feature type="compositionally biased region" description="Basic and acidic residues" evidence="1">
    <location>
        <begin position="748"/>
        <end position="760"/>
    </location>
</feature>
<name>A0A8H3IP02_9LECA</name>
<evidence type="ECO:0000259" key="4">
    <source>
        <dbReference type="Pfam" id="PF26150"/>
    </source>
</evidence>
<reference evidence="6" key="1">
    <citation type="submission" date="2021-03" db="EMBL/GenBank/DDBJ databases">
        <authorList>
            <person name="Tagirdzhanova G."/>
        </authorList>
    </citation>
    <scope>NUCLEOTIDE SEQUENCE</scope>
</reference>
<feature type="region of interest" description="Disordered" evidence="1">
    <location>
        <begin position="736"/>
        <end position="760"/>
    </location>
</feature>
<evidence type="ECO:0000313" key="6">
    <source>
        <dbReference type="EMBL" id="CAF9920679.1"/>
    </source>
</evidence>
<feature type="compositionally biased region" description="Basic and acidic residues" evidence="1">
    <location>
        <begin position="38"/>
        <end position="48"/>
    </location>
</feature>
<dbReference type="AlphaFoldDB" id="A0A8H3IP02"/>
<sequence length="880" mass="95226">MSDNPKSPLPEEQNAKEPGAQRPASQHSNPSIRSKRSQHSERSRHSDESTPLLSRDIDHQGYGDTDRDAERPSPAASSLRSLQNGVFGGKGKRLTRWSTLIAVTILLIIIIVILGLGFAAPALVEEYAKEAIVFEPTNLSIESFTSSGLRARVQGDFTLDASRVHKKSVRDLGRAGTWIARAVESKSSKVEVVLPEYGNVLVGTADLPPIVVDIRNGHTNHLDFITDLNAGDVDGMRRIATDWLHGKLNRLSVKGTADVSLKSGIFSLGTQSLSESMVFMGKDVPAFPKYNISKLNFHEIQIPDAGRGMEADVSVTLINDYFPVTFTVPPLAFDILVQGCSPDEPYIMLANATTADIQVLPKEDILVDVSGIVQQLPDTLIQACQDSQKSPMDLLLGSYMSGEETTIYVRGSEQPSPNEPDWIPELMRGIIVPLPVPGHTFDNLIRNFSLANVHFGLPSPFADPDSPEAYPRVSAVVKALVGLPEEMNFPISVSRVRADADVFYKKRKLGELDLSKWQKANSSLVEAHGDVSQGLAVESIVEDAPLAITDDDVFSDLVRSLVFGGKNLVLGVKARVDVETETALGKFVVRDIPAEGKVFVKPISGGNITSFSPQVGSLEILQTTTSSILLQAKVNITNPTDYSATIPYVQIQMLNNGSVLGHATAKNISVIPGPNHDISVTALWEPETEKGKAVGRELLSQYVSGYNTSITLRTTNATIPSQPQLGAALSSLPIELPTPKLKPPKNPNHPDDDPADDDSPHFIDDATFHLITSTATLTLLSPLPHTALYVTSVNATAYYNHTLPVGQVLYDLPFKVPPGASTSPRLPVAWTLDGLGYEAVKKALGGDLKLDAVAYVGIRVGSWEEEIWFRGRGIGASIRI</sequence>
<keyword evidence="7" id="KW-1185">Reference proteome</keyword>
<feature type="domain" description="Tag1 C-terminal" evidence="3">
    <location>
        <begin position="487"/>
        <end position="601"/>
    </location>
</feature>
<organism evidence="6 7">
    <name type="scientific">Heterodermia speciosa</name>
    <dbReference type="NCBI Taxonomy" id="116794"/>
    <lineage>
        <taxon>Eukaryota</taxon>
        <taxon>Fungi</taxon>
        <taxon>Dikarya</taxon>
        <taxon>Ascomycota</taxon>
        <taxon>Pezizomycotina</taxon>
        <taxon>Lecanoromycetes</taxon>
        <taxon>OSLEUM clade</taxon>
        <taxon>Lecanoromycetidae</taxon>
        <taxon>Caliciales</taxon>
        <taxon>Physciaceae</taxon>
        <taxon>Heterodermia</taxon>
    </lineage>
</organism>
<accession>A0A8H3IP02</accession>
<dbReference type="PANTHER" id="PTHR35895">
    <property type="entry name" value="CHROMOSOME 16, WHOLE GENOME SHOTGUN SEQUENCE"/>
    <property type="match status" value="1"/>
</dbReference>
<evidence type="ECO:0000259" key="5">
    <source>
        <dbReference type="Pfam" id="PF26153"/>
    </source>
</evidence>
<gene>
    <name evidence="6" type="ORF">HETSPECPRED_004332</name>
</gene>
<feature type="domain" description="Tag1-like fifth Ig-like" evidence="5">
    <location>
        <begin position="756"/>
        <end position="868"/>
    </location>
</feature>
<dbReference type="GO" id="GO:0000329">
    <property type="term" value="C:fungal-type vacuole membrane"/>
    <property type="evidence" value="ECO:0007669"/>
    <property type="project" value="InterPro"/>
</dbReference>
<feature type="transmembrane region" description="Helical" evidence="2">
    <location>
        <begin position="100"/>
        <end position="124"/>
    </location>
</feature>
<dbReference type="Pfam" id="PF26150">
    <property type="entry name" value="LEA-2_4"/>
    <property type="match status" value="1"/>
</dbReference>
<dbReference type="Pfam" id="PF22786">
    <property type="entry name" value="Tag1_C"/>
    <property type="match status" value="1"/>
</dbReference>
<dbReference type="InterPro" id="IPR055011">
    <property type="entry name" value="Tag1_C"/>
</dbReference>
<dbReference type="PANTHER" id="PTHR35895:SF3">
    <property type="entry name" value="PRE-RRNA PROCESSING PROTEIN"/>
    <property type="match status" value="1"/>
</dbReference>
<feature type="compositionally biased region" description="Basic and acidic residues" evidence="1">
    <location>
        <begin position="55"/>
        <end position="71"/>
    </location>
</feature>
<dbReference type="InterPro" id="IPR059066">
    <property type="entry name" value="Ig_Tag1-like_5th"/>
</dbReference>